<evidence type="ECO:0000313" key="2">
    <source>
        <dbReference type="EMBL" id="MEU7298024.1"/>
    </source>
</evidence>
<feature type="compositionally biased region" description="Gly residues" evidence="1">
    <location>
        <begin position="224"/>
        <end position="265"/>
    </location>
</feature>
<feature type="compositionally biased region" description="Low complexity" evidence="1">
    <location>
        <begin position="330"/>
        <end position="340"/>
    </location>
</feature>
<evidence type="ECO:0000256" key="1">
    <source>
        <dbReference type="SAM" id="MobiDB-lite"/>
    </source>
</evidence>
<gene>
    <name evidence="2" type="ORF">AB0A76_33345</name>
</gene>
<organism evidence="2 3">
    <name type="scientific">Streptomyces exfoliatus</name>
    <name type="common">Streptomyces hydrogenans</name>
    <dbReference type="NCBI Taxonomy" id="1905"/>
    <lineage>
        <taxon>Bacteria</taxon>
        <taxon>Bacillati</taxon>
        <taxon>Actinomycetota</taxon>
        <taxon>Actinomycetes</taxon>
        <taxon>Kitasatosporales</taxon>
        <taxon>Streptomycetaceae</taxon>
        <taxon>Streptomyces</taxon>
    </lineage>
</organism>
<dbReference type="EMBL" id="JBEZAM010000092">
    <property type="protein sequence ID" value="MEU7298024.1"/>
    <property type="molecule type" value="Genomic_DNA"/>
</dbReference>
<feature type="compositionally biased region" description="Gly residues" evidence="1">
    <location>
        <begin position="201"/>
        <end position="211"/>
    </location>
</feature>
<keyword evidence="3" id="KW-1185">Reference proteome</keyword>
<dbReference type="RefSeq" id="WP_359216399.1">
    <property type="nucleotide sequence ID" value="NZ_JBEZAM010000092.1"/>
</dbReference>
<proteinExistence type="predicted"/>
<feature type="region of interest" description="Disordered" evidence="1">
    <location>
        <begin position="187"/>
        <end position="390"/>
    </location>
</feature>
<name>A0ABV3D6D1_STREX</name>
<dbReference type="Proteomes" id="UP001551210">
    <property type="component" value="Unassembled WGS sequence"/>
</dbReference>
<accession>A0ABV3D6D1</accession>
<feature type="compositionally biased region" description="Basic and acidic residues" evidence="1">
    <location>
        <begin position="213"/>
        <end position="223"/>
    </location>
</feature>
<comment type="caution">
    <text evidence="2">The sequence shown here is derived from an EMBL/GenBank/DDBJ whole genome shotgun (WGS) entry which is preliminary data.</text>
</comment>
<evidence type="ECO:0000313" key="3">
    <source>
        <dbReference type="Proteomes" id="UP001551210"/>
    </source>
</evidence>
<protein>
    <submittedName>
        <fullName evidence="2">Uncharacterized protein</fullName>
    </submittedName>
</protein>
<feature type="compositionally biased region" description="Gly residues" evidence="1">
    <location>
        <begin position="311"/>
        <end position="329"/>
    </location>
</feature>
<sequence>MSTQDLVPSPVGPVDVEQAEAALVERYPRLVRIAYLVLPPSLGRNRRVLTAHALVQRSLPRRRVPGPAVPVPRLAEDAVDPGYAYVRGEVLRQALIAGLPLRRLALPRRAQFPPLLPHVWGLRLFPRVGGADELALDQRLSRLSGPGRAAYVLRGLERQGDPEVLRVLASVGVEDPAAALAEADALDEVDTGDPSPAGSVAGPGGGLGAAEGFGRDRRSERVGEQGGPREPGGPGRTGNPGAIGGTDGAGGTDRAGGTDGIGGTHGAASTDGAGGTDGAVPRDGGREGSAAGPGGGLGAAPGRPGYADRVGGQGGPGGGGGRSGSGGADTPGLDAPPAGAGANGRDGHPGGTNRAPHPGGSGRADHADGNGRGDGGPSAPRPVAAAGPLARSGRVSGAALLESDEFDPCALQARPTDLMRRRQHGRAALVAAAALVVCGALLGLPGDGWGRNGAAAPSYARNPAAEAALDPGALKRVAPAAWPGSTRQDFSVWPARGGLTDDSALLRRALAVWARPGASVRSSATPGTPVGPPMGPPQLLFAGVVDGARVVLLHDGLRAVRYAEPVDGTAGAALDFARTDGADSVGSTALVLSRAAGNVRYLTAPWVKETAVRDLLAPAKAPRPLVRDAQGMTDPVPSPALAKGCTRWNTLQVRDGSGLRLLADLGELAPARLLWGPPAAPVDATGPQAREAWARTACQLTAVGGNGVRSVNAWRFARQPLPEGAGRGTWLCTRAETWRGTGSRVLAQFLVPSPTVPAALAARSEGSPACGVRDPRVLAGVLWQAPSGGWYVLAAGSPDFTALETSGGVKGRSDGPFLAVKAKAGARADLDGTLRDGTRVAALR</sequence>
<reference evidence="2 3" key="1">
    <citation type="submission" date="2024-06" db="EMBL/GenBank/DDBJ databases">
        <title>The Natural Products Discovery Center: Release of the First 8490 Sequenced Strains for Exploring Actinobacteria Biosynthetic Diversity.</title>
        <authorList>
            <person name="Kalkreuter E."/>
            <person name="Kautsar S.A."/>
            <person name="Yang D."/>
            <person name="Bader C.D."/>
            <person name="Teijaro C.N."/>
            <person name="Fluegel L."/>
            <person name="Davis C.M."/>
            <person name="Simpson J.R."/>
            <person name="Lauterbach L."/>
            <person name="Steele A.D."/>
            <person name="Gui C."/>
            <person name="Meng S."/>
            <person name="Li G."/>
            <person name="Viehrig K."/>
            <person name="Ye F."/>
            <person name="Su P."/>
            <person name="Kiefer A.F."/>
            <person name="Nichols A."/>
            <person name="Cepeda A.J."/>
            <person name="Yan W."/>
            <person name="Fan B."/>
            <person name="Jiang Y."/>
            <person name="Adhikari A."/>
            <person name="Zheng C.-J."/>
            <person name="Schuster L."/>
            <person name="Cowan T.M."/>
            <person name="Smanski M.J."/>
            <person name="Chevrette M.G."/>
            <person name="De Carvalho L.P.S."/>
            <person name="Shen B."/>
        </authorList>
    </citation>
    <scope>NUCLEOTIDE SEQUENCE [LARGE SCALE GENOMIC DNA]</scope>
    <source>
        <strain evidence="2 3">NPDC045705</strain>
    </source>
</reference>